<evidence type="ECO:0000259" key="5">
    <source>
        <dbReference type="PROSITE" id="PS51352"/>
    </source>
</evidence>
<dbReference type="SUPFAM" id="SSF52833">
    <property type="entry name" value="Thioredoxin-like"/>
    <property type="match status" value="1"/>
</dbReference>
<evidence type="ECO:0000256" key="4">
    <source>
        <dbReference type="ARBA" id="ARBA00023284"/>
    </source>
</evidence>
<dbReference type="PROSITE" id="PS51352">
    <property type="entry name" value="THIOREDOXIN_2"/>
    <property type="match status" value="1"/>
</dbReference>
<comment type="subcellular location">
    <subcellularLocation>
        <location evidence="1">Cell envelope</location>
    </subcellularLocation>
</comment>
<dbReference type="InterPro" id="IPR050553">
    <property type="entry name" value="Thioredoxin_ResA/DsbE_sf"/>
</dbReference>
<evidence type="ECO:0000256" key="3">
    <source>
        <dbReference type="ARBA" id="ARBA00023157"/>
    </source>
</evidence>
<keyword evidence="4" id="KW-0676">Redox-active center</keyword>
<gene>
    <name evidence="6" type="ORF">C8P64_0569</name>
</gene>
<dbReference type="EMBL" id="QBKQ01000001">
    <property type="protein sequence ID" value="PTX44588.1"/>
    <property type="molecule type" value="Genomic_DNA"/>
</dbReference>
<proteinExistence type="predicted"/>
<dbReference type="PANTHER" id="PTHR42852">
    <property type="entry name" value="THIOL:DISULFIDE INTERCHANGE PROTEIN DSBE"/>
    <property type="match status" value="1"/>
</dbReference>
<dbReference type="GO" id="GO:0017004">
    <property type="term" value="P:cytochrome complex assembly"/>
    <property type="evidence" value="ECO:0007669"/>
    <property type="project" value="UniProtKB-KW"/>
</dbReference>
<protein>
    <submittedName>
        <fullName evidence="6">Thiol-disulfide isomerase/thioredoxin</fullName>
    </submittedName>
</protein>
<reference evidence="6 7" key="1">
    <citation type="submission" date="2018-04" db="EMBL/GenBank/DDBJ databases">
        <title>Genomic Encyclopedia of Archaeal and Bacterial Type Strains, Phase II (KMG-II): from individual species to whole genera.</title>
        <authorList>
            <person name="Goeker M."/>
        </authorList>
    </citation>
    <scope>NUCLEOTIDE SEQUENCE [LARGE SCALE GENOMIC DNA]</scope>
    <source>
        <strain evidence="6 7">DSM 23082</strain>
    </source>
</reference>
<evidence type="ECO:0000313" key="7">
    <source>
        <dbReference type="Proteomes" id="UP000244174"/>
    </source>
</evidence>
<dbReference type="GO" id="GO:0016853">
    <property type="term" value="F:isomerase activity"/>
    <property type="evidence" value="ECO:0007669"/>
    <property type="project" value="UniProtKB-KW"/>
</dbReference>
<dbReference type="PROSITE" id="PS51257">
    <property type="entry name" value="PROKAR_LIPOPROTEIN"/>
    <property type="match status" value="1"/>
</dbReference>
<feature type="domain" description="Thioredoxin" evidence="5">
    <location>
        <begin position="314"/>
        <end position="454"/>
    </location>
</feature>
<evidence type="ECO:0000256" key="2">
    <source>
        <dbReference type="ARBA" id="ARBA00022748"/>
    </source>
</evidence>
<evidence type="ECO:0000313" key="6">
    <source>
        <dbReference type="EMBL" id="PTX44588.1"/>
    </source>
</evidence>
<sequence length="455" mass="52610">MRSLFVIAILGLLTSCGNSENSVQSNKDGIILKVTHDKPVDTVVLKTDPRYKLYDQPDTIITYTGENSILLDTINIPKGYYELSSNNKVNKIYLQANSRLEINNLDTATTFKGDLADINRYIAVREGKNRELRPYFSPFSYGKLTEKEFLRLNDSIYSVFSELVKNLKNLPEAFRSNELNIAKIEKANQLLTYTFVRPRNEKDYEPSENYPAPLSEIDLNNEELLNIDRFRVLLWSYANVKASKTDMETWEYILSEDFPSKNPKVKQEVFYTAGIFDLPRMRDPDGYYEKSQQFLEAGTKRNELTEKYYELKKIGKGFPAPEFQLTNLEGEPVALKDFKGSVVYLDFWSNSCKPCIEDMPEFKKLQKDFENKDVKFISIAITSNRERVESILEKNKMTGIQLFQPGKDKELMKDYAVTSIPRYVLVDRDGNIWNHIAPRPTDPELKEQLNKLLGS</sequence>
<dbReference type="InterPro" id="IPR013740">
    <property type="entry name" value="Redoxin"/>
</dbReference>
<name>A0A2T6AL90_9FLAO</name>
<dbReference type="CDD" id="cd02966">
    <property type="entry name" value="TlpA_like_family"/>
    <property type="match status" value="1"/>
</dbReference>
<dbReference type="GO" id="GO:0016491">
    <property type="term" value="F:oxidoreductase activity"/>
    <property type="evidence" value="ECO:0007669"/>
    <property type="project" value="InterPro"/>
</dbReference>
<keyword evidence="3" id="KW-1015">Disulfide bond</keyword>
<dbReference type="OrthoDB" id="743079at2"/>
<dbReference type="InterPro" id="IPR013766">
    <property type="entry name" value="Thioredoxin_domain"/>
</dbReference>
<dbReference type="PANTHER" id="PTHR42852:SF6">
    <property type="entry name" value="THIOL:DISULFIDE INTERCHANGE PROTEIN DSBE"/>
    <property type="match status" value="1"/>
</dbReference>
<accession>A0A2T6AL90</accession>
<dbReference type="InterPro" id="IPR036249">
    <property type="entry name" value="Thioredoxin-like_sf"/>
</dbReference>
<evidence type="ECO:0000256" key="1">
    <source>
        <dbReference type="ARBA" id="ARBA00004196"/>
    </source>
</evidence>
<dbReference type="Pfam" id="PF08534">
    <property type="entry name" value="Redoxin"/>
    <property type="match status" value="1"/>
</dbReference>
<dbReference type="GO" id="GO:0030313">
    <property type="term" value="C:cell envelope"/>
    <property type="evidence" value="ECO:0007669"/>
    <property type="project" value="UniProtKB-SubCell"/>
</dbReference>
<dbReference type="Gene3D" id="3.40.30.10">
    <property type="entry name" value="Glutaredoxin"/>
    <property type="match status" value="1"/>
</dbReference>
<comment type="caution">
    <text evidence="6">The sequence shown here is derived from an EMBL/GenBank/DDBJ whole genome shotgun (WGS) entry which is preliminary data.</text>
</comment>
<dbReference type="Proteomes" id="UP000244174">
    <property type="component" value="Unassembled WGS sequence"/>
</dbReference>
<organism evidence="6 7">
    <name type="scientific">Christiangramia gaetbulicola</name>
    <dbReference type="NCBI Taxonomy" id="703340"/>
    <lineage>
        <taxon>Bacteria</taxon>
        <taxon>Pseudomonadati</taxon>
        <taxon>Bacteroidota</taxon>
        <taxon>Flavobacteriia</taxon>
        <taxon>Flavobacteriales</taxon>
        <taxon>Flavobacteriaceae</taxon>
        <taxon>Christiangramia</taxon>
    </lineage>
</organism>
<dbReference type="AlphaFoldDB" id="A0A2T6AL90"/>
<dbReference type="RefSeq" id="WP_108170535.1">
    <property type="nucleotide sequence ID" value="NZ_QBKQ01000001.1"/>
</dbReference>
<keyword evidence="7" id="KW-1185">Reference proteome</keyword>
<keyword evidence="6" id="KW-0413">Isomerase</keyword>
<keyword evidence="2" id="KW-0201">Cytochrome c-type biogenesis</keyword>